<dbReference type="GO" id="GO:0004100">
    <property type="term" value="F:chitin synthase activity"/>
    <property type="evidence" value="ECO:0007669"/>
    <property type="project" value="UniProtKB-EC"/>
</dbReference>
<evidence type="ECO:0000256" key="6">
    <source>
        <dbReference type="ARBA" id="ARBA00022692"/>
    </source>
</evidence>
<reference evidence="11 12" key="1">
    <citation type="submission" date="2016-07" db="EMBL/GenBank/DDBJ databases">
        <title>Pervasive Adenine N6-methylation of Active Genes in Fungi.</title>
        <authorList>
            <consortium name="DOE Joint Genome Institute"/>
            <person name="Mondo S.J."/>
            <person name="Dannebaum R.O."/>
            <person name="Kuo R.C."/>
            <person name="Labutti K."/>
            <person name="Haridas S."/>
            <person name="Kuo A."/>
            <person name="Salamov A."/>
            <person name="Ahrendt S.R."/>
            <person name="Lipzen A."/>
            <person name="Sullivan W."/>
            <person name="Andreopoulos W.B."/>
            <person name="Clum A."/>
            <person name="Lindquist E."/>
            <person name="Daum C."/>
            <person name="Ramamoorthy G.K."/>
            <person name="Gryganskyi A."/>
            <person name="Culley D."/>
            <person name="Magnuson J.K."/>
            <person name="James T.Y."/>
            <person name="O'Malley M.A."/>
            <person name="Stajich J.E."/>
            <person name="Spatafora J.W."/>
            <person name="Visel A."/>
            <person name="Grigoriev I.V."/>
        </authorList>
    </citation>
    <scope>NUCLEOTIDE SEQUENCE [LARGE SCALE GENOMIC DNA]</scope>
    <source>
        <strain evidence="11 12">JEL800</strain>
    </source>
</reference>
<dbReference type="AlphaFoldDB" id="A0A1Y2BTP2"/>
<protein>
    <recommendedName>
        <fullName evidence="2">chitin synthase</fullName>
        <ecNumber evidence="2">2.4.1.16</ecNumber>
    </recommendedName>
</protein>
<evidence type="ECO:0000256" key="7">
    <source>
        <dbReference type="ARBA" id="ARBA00022989"/>
    </source>
</evidence>
<accession>A0A1Y2BTP2</accession>
<evidence type="ECO:0000256" key="1">
    <source>
        <dbReference type="ARBA" id="ARBA00004651"/>
    </source>
</evidence>
<dbReference type="SUPFAM" id="SSF53448">
    <property type="entry name" value="Nucleotide-diphospho-sugar transferases"/>
    <property type="match status" value="1"/>
</dbReference>
<evidence type="ECO:0000256" key="4">
    <source>
        <dbReference type="ARBA" id="ARBA00022676"/>
    </source>
</evidence>
<dbReference type="Pfam" id="PF03142">
    <property type="entry name" value="Chitin_synth_2"/>
    <property type="match status" value="1"/>
</dbReference>
<feature type="transmembrane region" description="Helical" evidence="10">
    <location>
        <begin position="314"/>
        <end position="332"/>
    </location>
</feature>
<dbReference type="STRING" id="329046.A0A1Y2BTP2"/>
<organism evidence="11 12">
    <name type="scientific">Rhizoclosmatium globosum</name>
    <dbReference type="NCBI Taxonomy" id="329046"/>
    <lineage>
        <taxon>Eukaryota</taxon>
        <taxon>Fungi</taxon>
        <taxon>Fungi incertae sedis</taxon>
        <taxon>Chytridiomycota</taxon>
        <taxon>Chytridiomycota incertae sedis</taxon>
        <taxon>Chytridiomycetes</taxon>
        <taxon>Chytridiales</taxon>
        <taxon>Chytriomycetaceae</taxon>
        <taxon>Rhizoclosmatium</taxon>
    </lineage>
</organism>
<keyword evidence="5" id="KW-0808">Transferase</keyword>
<evidence type="ECO:0000256" key="3">
    <source>
        <dbReference type="ARBA" id="ARBA00022475"/>
    </source>
</evidence>
<keyword evidence="8 10" id="KW-0472">Membrane</keyword>
<dbReference type="GO" id="GO:0006031">
    <property type="term" value="P:chitin biosynthetic process"/>
    <property type="evidence" value="ECO:0007669"/>
    <property type="project" value="TreeGrafter"/>
</dbReference>
<dbReference type="CDD" id="cd04190">
    <property type="entry name" value="Chitin_synth_C"/>
    <property type="match status" value="1"/>
</dbReference>
<proteinExistence type="predicted"/>
<evidence type="ECO:0000313" key="12">
    <source>
        <dbReference type="Proteomes" id="UP000193642"/>
    </source>
</evidence>
<keyword evidence="12" id="KW-1185">Reference proteome</keyword>
<dbReference type="GO" id="GO:0005886">
    <property type="term" value="C:plasma membrane"/>
    <property type="evidence" value="ECO:0007669"/>
    <property type="project" value="UniProtKB-SubCell"/>
</dbReference>
<keyword evidence="4" id="KW-0328">Glycosyltransferase</keyword>
<dbReference type="EC" id="2.4.1.16" evidence="2"/>
<feature type="transmembrane region" description="Helical" evidence="10">
    <location>
        <begin position="285"/>
        <end position="308"/>
    </location>
</feature>
<evidence type="ECO:0000313" key="11">
    <source>
        <dbReference type="EMBL" id="ORY38111.1"/>
    </source>
</evidence>
<dbReference type="Proteomes" id="UP000193642">
    <property type="component" value="Unassembled WGS sequence"/>
</dbReference>
<dbReference type="GO" id="GO:0030428">
    <property type="term" value="C:cell septum"/>
    <property type="evidence" value="ECO:0007669"/>
    <property type="project" value="TreeGrafter"/>
</dbReference>
<evidence type="ECO:0000256" key="8">
    <source>
        <dbReference type="ARBA" id="ARBA00023136"/>
    </source>
</evidence>
<comment type="caution">
    <text evidence="11">The sequence shown here is derived from an EMBL/GenBank/DDBJ whole genome shotgun (WGS) entry which is preliminary data.</text>
</comment>
<feature type="transmembrane region" description="Helical" evidence="10">
    <location>
        <begin position="339"/>
        <end position="358"/>
    </location>
</feature>
<comment type="subcellular location">
    <subcellularLocation>
        <location evidence="1">Cell membrane</location>
        <topology evidence="1">Multi-pass membrane protein</topology>
    </subcellularLocation>
</comment>
<keyword evidence="9" id="KW-0325">Glycoprotein</keyword>
<keyword evidence="6 10" id="KW-0812">Transmembrane</keyword>
<evidence type="ECO:0000256" key="5">
    <source>
        <dbReference type="ARBA" id="ARBA00022679"/>
    </source>
</evidence>
<keyword evidence="3" id="KW-1003">Cell membrane</keyword>
<sequence length="457" mass="52077">MVELDSGGGYPRPAEYLAIAEGRRQRNMGVVYGGWYVTKCGRRVATVVVVKCGTVEENGAGKPGNRGKRDSQMVLMNFLSRCLFDDKMTRLDYEMRFRIQHLMNVEPSQFDYVLMVDADTDVDQHALKHMITAMLNDRNIMGLCGETKVRNKFQSWVTMIQVFEYYASHHLGKAFESVFGGVTCLPGCFSMYRIKAKKGNNEIVPLLINPDIVDEYSENIVETLHKRNLLLLGEDRFLSTLMLRNFPRRKMMFVPQAICHTVVPDEFKVLLSQRRRWINSTIHNLMELLLVGDLCGVFCFSMQFVVFLELVGTVVLPAAISFTIFLLIQTAVTGQVQLIPMLLLLFILGLPGLMIVVTTRQMEYIGWLGVYILSLPLWNFVLPTYAFWHFDDFSWGQTRMVHGEVKGGDKEGHHGVKSGEEVFDPSVVALRTWEEWNQRTVTLGKGVGEEMKQSICL</sequence>
<dbReference type="PANTHER" id="PTHR22914">
    <property type="entry name" value="CHITIN SYNTHASE"/>
    <property type="match status" value="1"/>
</dbReference>
<dbReference type="InterPro" id="IPR029044">
    <property type="entry name" value="Nucleotide-diphossugar_trans"/>
</dbReference>
<keyword evidence="7 10" id="KW-1133">Transmembrane helix</keyword>
<dbReference type="PANTHER" id="PTHR22914:SF16">
    <property type="entry name" value="CHITIN SYNTHASE 3"/>
    <property type="match status" value="1"/>
</dbReference>
<dbReference type="EMBL" id="MCGO01000045">
    <property type="protein sequence ID" value="ORY38111.1"/>
    <property type="molecule type" value="Genomic_DNA"/>
</dbReference>
<evidence type="ECO:0000256" key="9">
    <source>
        <dbReference type="ARBA" id="ARBA00023180"/>
    </source>
</evidence>
<evidence type="ECO:0000256" key="2">
    <source>
        <dbReference type="ARBA" id="ARBA00012543"/>
    </source>
</evidence>
<name>A0A1Y2BTP2_9FUNG</name>
<gene>
    <name evidence="11" type="ORF">BCR33DRAFT_758801</name>
</gene>
<dbReference type="OrthoDB" id="370884at2759"/>
<feature type="transmembrane region" description="Helical" evidence="10">
    <location>
        <begin position="364"/>
        <end position="390"/>
    </location>
</feature>
<evidence type="ECO:0000256" key="10">
    <source>
        <dbReference type="SAM" id="Phobius"/>
    </source>
</evidence>
<dbReference type="InterPro" id="IPR004835">
    <property type="entry name" value="Chitin_synth"/>
</dbReference>